<evidence type="ECO:0000256" key="6">
    <source>
        <dbReference type="SAM" id="SignalP"/>
    </source>
</evidence>
<dbReference type="InterPro" id="IPR044862">
    <property type="entry name" value="Pro_4_hyd_alph_FE2OG_OXY"/>
</dbReference>
<evidence type="ECO:0000256" key="5">
    <source>
        <dbReference type="ARBA" id="ARBA00023004"/>
    </source>
</evidence>
<dbReference type="GO" id="GO:0005783">
    <property type="term" value="C:endoplasmic reticulum"/>
    <property type="evidence" value="ECO:0007669"/>
    <property type="project" value="TreeGrafter"/>
</dbReference>
<evidence type="ECO:0000259" key="7">
    <source>
        <dbReference type="SMART" id="SM00702"/>
    </source>
</evidence>
<evidence type="ECO:0000256" key="2">
    <source>
        <dbReference type="ARBA" id="ARBA00022723"/>
    </source>
</evidence>
<dbReference type="GO" id="GO:0031418">
    <property type="term" value="F:L-ascorbic acid binding"/>
    <property type="evidence" value="ECO:0007669"/>
    <property type="project" value="InterPro"/>
</dbReference>
<keyword evidence="9" id="KW-1185">Reference proteome</keyword>
<dbReference type="InterPro" id="IPR045054">
    <property type="entry name" value="P4HA-like"/>
</dbReference>
<dbReference type="RefSeq" id="XP_033682183.1">
    <property type="nucleotide sequence ID" value="XM_033822343.1"/>
</dbReference>
<evidence type="ECO:0000256" key="3">
    <source>
        <dbReference type="ARBA" id="ARBA00022964"/>
    </source>
</evidence>
<dbReference type="InterPro" id="IPR006620">
    <property type="entry name" value="Pro_4_hyd_alph"/>
</dbReference>
<keyword evidence="6" id="KW-0732">Signal</keyword>
<dbReference type="GO" id="GO:0005506">
    <property type="term" value="F:iron ion binding"/>
    <property type="evidence" value="ECO:0007669"/>
    <property type="project" value="InterPro"/>
</dbReference>
<gene>
    <name evidence="8" type="ORF">BU26DRAFT_343519</name>
</gene>
<feature type="domain" description="Prolyl 4-hydroxylase alpha subunit" evidence="7">
    <location>
        <begin position="74"/>
        <end position="273"/>
    </location>
</feature>
<feature type="chain" id="PRO_5025472255" description="Prolyl 4-hydroxylase alpha subunit domain-containing protein" evidence="6">
    <location>
        <begin position="25"/>
        <end position="282"/>
    </location>
</feature>
<evidence type="ECO:0000256" key="1">
    <source>
        <dbReference type="ARBA" id="ARBA00001961"/>
    </source>
</evidence>
<comment type="cofactor">
    <cofactor evidence="1">
        <name>L-ascorbate</name>
        <dbReference type="ChEBI" id="CHEBI:38290"/>
    </cofactor>
</comment>
<evidence type="ECO:0000256" key="4">
    <source>
        <dbReference type="ARBA" id="ARBA00023002"/>
    </source>
</evidence>
<feature type="signal peptide" evidence="6">
    <location>
        <begin position="1"/>
        <end position="24"/>
    </location>
</feature>
<dbReference type="SMART" id="SM00702">
    <property type="entry name" value="P4Hc"/>
    <property type="match status" value="1"/>
</dbReference>
<keyword evidence="3" id="KW-0223">Dioxygenase</keyword>
<dbReference type="GeneID" id="54575673"/>
<evidence type="ECO:0000313" key="8">
    <source>
        <dbReference type="EMBL" id="KAF2247179.1"/>
    </source>
</evidence>
<reference evidence="8" key="1">
    <citation type="journal article" date="2020" name="Stud. Mycol.">
        <title>101 Dothideomycetes genomes: a test case for predicting lifestyles and emergence of pathogens.</title>
        <authorList>
            <person name="Haridas S."/>
            <person name="Albert R."/>
            <person name="Binder M."/>
            <person name="Bloem J."/>
            <person name="Labutti K."/>
            <person name="Salamov A."/>
            <person name="Andreopoulos B."/>
            <person name="Baker S."/>
            <person name="Barry K."/>
            <person name="Bills G."/>
            <person name="Bluhm B."/>
            <person name="Cannon C."/>
            <person name="Castanera R."/>
            <person name="Culley D."/>
            <person name="Daum C."/>
            <person name="Ezra D."/>
            <person name="Gonzalez J."/>
            <person name="Henrissat B."/>
            <person name="Kuo A."/>
            <person name="Liang C."/>
            <person name="Lipzen A."/>
            <person name="Lutzoni F."/>
            <person name="Magnuson J."/>
            <person name="Mondo S."/>
            <person name="Nolan M."/>
            <person name="Ohm R."/>
            <person name="Pangilinan J."/>
            <person name="Park H.-J."/>
            <person name="Ramirez L."/>
            <person name="Alfaro M."/>
            <person name="Sun H."/>
            <person name="Tritt A."/>
            <person name="Yoshinaga Y."/>
            <person name="Zwiers L.-H."/>
            <person name="Turgeon B."/>
            <person name="Goodwin S."/>
            <person name="Spatafora J."/>
            <person name="Crous P."/>
            <person name="Grigoriev I."/>
        </authorList>
    </citation>
    <scope>NUCLEOTIDE SEQUENCE</scope>
    <source>
        <strain evidence="8">CBS 122368</strain>
    </source>
</reference>
<sequence>MSRFLISHFTRISCLLLVLTVVFSPKHILDRFTQRLHDARQYLQRHLPQAPWDEIPGPESYDAVYQVQLFSRDPVILYINDFLTSFEIEHLLQLSQGHYEVSKVYPGEDHHIDTESRASDLAFFQRDPIYDRIARRAMNIQGWRGPLAFFQPPYVQRYEVGGFYKEHYDWDPEYSQGNRITTFLAYLSDNCTGGGTNFPRLVRPRDRRWCNIIECPPSNGSGSSVKDVTFKPRLGAAIFWENMHPNGSFNENVLHSSLPVLSGVKYGLNMFTWDLGWRAPTT</sequence>
<name>A0A6A6IAA1_9PLEO</name>
<accession>A0A6A6IAA1</accession>
<dbReference type="Pfam" id="PF13640">
    <property type="entry name" value="2OG-FeII_Oxy_3"/>
    <property type="match status" value="1"/>
</dbReference>
<keyword evidence="5" id="KW-0408">Iron</keyword>
<dbReference type="Proteomes" id="UP000800094">
    <property type="component" value="Unassembled WGS sequence"/>
</dbReference>
<dbReference type="GO" id="GO:0004656">
    <property type="term" value="F:procollagen-proline 4-dioxygenase activity"/>
    <property type="evidence" value="ECO:0007669"/>
    <property type="project" value="TreeGrafter"/>
</dbReference>
<dbReference type="PANTHER" id="PTHR10869:SF246">
    <property type="entry name" value="TRANSMEMBRANE PROLYL 4-HYDROXYLASE"/>
    <property type="match status" value="1"/>
</dbReference>
<proteinExistence type="predicted"/>
<evidence type="ECO:0000313" key="9">
    <source>
        <dbReference type="Proteomes" id="UP000800094"/>
    </source>
</evidence>
<organism evidence="8 9">
    <name type="scientific">Trematosphaeria pertusa</name>
    <dbReference type="NCBI Taxonomy" id="390896"/>
    <lineage>
        <taxon>Eukaryota</taxon>
        <taxon>Fungi</taxon>
        <taxon>Dikarya</taxon>
        <taxon>Ascomycota</taxon>
        <taxon>Pezizomycotina</taxon>
        <taxon>Dothideomycetes</taxon>
        <taxon>Pleosporomycetidae</taxon>
        <taxon>Pleosporales</taxon>
        <taxon>Massarineae</taxon>
        <taxon>Trematosphaeriaceae</taxon>
        <taxon>Trematosphaeria</taxon>
    </lineage>
</organism>
<dbReference type="AlphaFoldDB" id="A0A6A6IAA1"/>
<dbReference type="Gene3D" id="2.60.120.620">
    <property type="entry name" value="q2cbj1_9rhob like domain"/>
    <property type="match status" value="1"/>
</dbReference>
<dbReference type="PANTHER" id="PTHR10869">
    <property type="entry name" value="PROLYL 4-HYDROXYLASE ALPHA SUBUNIT"/>
    <property type="match status" value="1"/>
</dbReference>
<keyword evidence="4" id="KW-0560">Oxidoreductase</keyword>
<dbReference type="EMBL" id="ML987197">
    <property type="protein sequence ID" value="KAF2247179.1"/>
    <property type="molecule type" value="Genomic_DNA"/>
</dbReference>
<dbReference type="OrthoDB" id="420380at2759"/>
<keyword evidence="2" id="KW-0479">Metal-binding</keyword>
<protein>
    <recommendedName>
        <fullName evidence="7">Prolyl 4-hydroxylase alpha subunit domain-containing protein</fullName>
    </recommendedName>
</protein>